<evidence type="ECO:0000313" key="1">
    <source>
        <dbReference type="EMBL" id="MBW8190252.1"/>
    </source>
</evidence>
<gene>
    <name evidence="1" type="ORF">K0504_04310</name>
</gene>
<dbReference type="RefSeq" id="WP_220102930.1">
    <property type="nucleotide sequence ID" value="NZ_JAHZSS010000003.1"/>
</dbReference>
<dbReference type="EMBL" id="JAHZSS010000003">
    <property type="protein sequence ID" value="MBW8190252.1"/>
    <property type="molecule type" value="Genomic_DNA"/>
</dbReference>
<sequence>MNLPYPFALSLSKCERVVIFKLLSYRANISHQIDFIDVPVLTGGSLRPFAGKGP</sequence>
<organism evidence="1 2">
    <name type="scientific">Neiella holothuriorum</name>
    <dbReference type="NCBI Taxonomy" id="2870530"/>
    <lineage>
        <taxon>Bacteria</taxon>
        <taxon>Pseudomonadati</taxon>
        <taxon>Pseudomonadota</taxon>
        <taxon>Gammaproteobacteria</taxon>
        <taxon>Alteromonadales</taxon>
        <taxon>Echinimonadaceae</taxon>
        <taxon>Neiella</taxon>
    </lineage>
</organism>
<protein>
    <submittedName>
        <fullName evidence="1">Uncharacterized protein</fullName>
    </submittedName>
</protein>
<evidence type="ECO:0000313" key="2">
    <source>
        <dbReference type="Proteomes" id="UP001166251"/>
    </source>
</evidence>
<dbReference type="Proteomes" id="UP001166251">
    <property type="component" value="Unassembled WGS sequence"/>
</dbReference>
<keyword evidence="2" id="KW-1185">Reference proteome</keyword>
<accession>A0ABS7EEY8</accession>
<name>A0ABS7EEY8_9GAMM</name>
<comment type="caution">
    <text evidence="1">The sequence shown here is derived from an EMBL/GenBank/DDBJ whole genome shotgun (WGS) entry which is preliminary data.</text>
</comment>
<reference evidence="1" key="1">
    <citation type="submission" date="2021-07" db="EMBL/GenBank/DDBJ databases">
        <title>Neiella marina sp. nov., isolated from the intestinal content of sea cucumber Apostichopus japonicus.</title>
        <authorList>
            <person name="Bai X."/>
        </authorList>
    </citation>
    <scope>NUCLEOTIDE SEQUENCE</scope>
    <source>
        <strain evidence="1">126</strain>
    </source>
</reference>
<proteinExistence type="predicted"/>